<evidence type="ECO:0000256" key="14">
    <source>
        <dbReference type="ARBA" id="ARBA00051661"/>
    </source>
</evidence>
<evidence type="ECO:0000256" key="13">
    <source>
        <dbReference type="ARBA" id="ARBA00023136"/>
    </source>
</evidence>
<dbReference type="InterPro" id="IPR020612">
    <property type="entry name" value="Methylthiotransferase_CS"/>
</dbReference>
<dbReference type="SFLD" id="SFLDS00029">
    <property type="entry name" value="Radical_SAM"/>
    <property type="match status" value="1"/>
</dbReference>
<reference evidence="19" key="1">
    <citation type="submission" date="2021-04" db="EMBL/GenBank/DDBJ databases">
        <authorList>
            <consortium name="Molecular Ecology Group"/>
        </authorList>
    </citation>
    <scope>NUCLEOTIDE SEQUENCE</scope>
</reference>
<dbReference type="InterPro" id="IPR006638">
    <property type="entry name" value="Elp3/MiaA/NifB-like_rSAM"/>
</dbReference>
<feature type="compositionally biased region" description="Basic and acidic residues" evidence="16">
    <location>
        <begin position="47"/>
        <end position="56"/>
    </location>
</feature>
<evidence type="ECO:0000256" key="16">
    <source>
        <dbReference type="SAM" id="MobiDB-lite"/>
    </source>
</evidence>
<comment type="subcellular location">
    <subcellularLocation>
        <location evidence="15">Endoplasmic reticulum membrane</location>
        <topology evidence="15">Single-pass membrane protein</topology>
    </subcellularLocation>
    <subcellularLocation>
        <location evidence="2">Membrane</location>
        <topology evidence="2">Single-pass membrane protein</topology>
    </subcellularLocation>
</comment>
<dbReference type="InterPro" id="IPR023404">
    <property type="entry name" value="rSAM_horseshoe"/>
</dbReference>
<evidence type="ECO:0000256" key="10">
    <source>
        <dbReference type="ARBA" id="ARBA00022989"/>
    </source>
</evidence>
<dbReference type="PROSITE" id="PS51918">
    <property type="entry name" value="RADICAL_SAM"/>
    <property type="match status" value="1"/>
</dbReference>
<comment type="function">
    <text evidence="1 15">Catalyzes the methylthiolation of N6-threonylcarbamoyladenosine (t(6)A), leading to the formation of 2-methylthio-N6-threonylcarbamoyladenosine (ms(2)t(6)A) at position 37 in tRNAs that read codons beginning with adenine.</text>
</comment>
<dbReference type="SFLD" id="SFLDG01082">
    <property type="entry name" value="B12-binding_domain_containing"/>
    <property type="match status" value="1"/>
</dbReference>
<dbReference type="NCBIfam" id="TIGR01578">
    <property type="entry name" value="MiaB-like-B"/>
    <property type="match status" value="1"/>
</dbReference>
<dbReference type="PANTHER" id="PTHR11918:SF45">
    <property type="entry name" value="THREONYLCARBAMOYLADENOSINE TRNA METHYLTHIOTRANSFERASE"/>
    <property type="match status" value="1"/>
</dbReference>
<dbReference type="EMBL" id="CAJHNH020005468">
    <property type="protein sequence ID" value="CAG5132558.1"/>
    <property type="molecule type" value="Genomic_DNA"/>
</dbReference>
<feature type="non-terminal residue" evidence="19">
    <location>
        <position position="1"/>
    </location>
</feature>
<dbReference type="OrthoDB" id="1730074at2759"/>
<dbReference type="GO" id="GO:0051539">
    <property type="term" value="F:4 iron, 4 sulfur cluster binding"/>
    <property type="evidence" value="ECO:0007669"/>
    <property type="project" value="UniProtKB-UniRule"/>
</dbReference>
<evidence type="ECO:0000256" key="15">
    <source>
        <dbReference type="RuleBase" id="RU368081"/>
    </source>
</evidence>
<feature type="region of interest" description="Disordered" evidence="16">
    <location>
        <begin position="21"/>
        <end position="63"/>
    </location>
</feature>
<protein>
    <recommendedName>
        <fullName evidence="15">tRNA-t(6)A37 methylthiotransferase</fullName>
        <ecNumber evidence="15">2.8.4.5</ecNumber>
    </recommendedName>
</protein>
<keyword evidence="10" id="KW-1133">Transmembrane helix</keyword>
<dbReference type="InterPro" id="IPR058240">
    <property type="entry name" value="rSAM_sf"/>
</dbReference>
<dbReference type="GO" id="GO:0035598">
    <property type="term" value="F:tRNA (N(6)-L-threonylcarbamoyladenosine(37)-C(2))-methylthiotransferase activity"/>
    <property type="evidence" value="ECO:0007669"/>
    <property type="project" value="UniProtKB-UniRule"/>
</dbReference>
<keyword evidence="4 15" id="KW-0004">4Fe-4S</keyword>
<proteinExistence type="inferred from homology"/>
<evidence type="ECO:0000256" key="7">
    <source>
        <dbReference type="ARBA" id="ARBA00022692"/>
    </source>
</evidence>
<evidence type="ECO:0000256" key="3">
    <source>
        <dbReference type="ARBA" id="ARBA00008616"/>
    </source>
</evidence>
<keyword evidence="15" id="KW-0256">Endoplasmic reticulum</keyword>
<sequence>MPSPADANICDHDIEDIEDISTSQLDHRPPKHNVVPRARKAKTVASKTEDHQDHNNSHLSKGADTSDLILRDSYVPGTQSIYVRTWGCSHNNSDSEYMAGQLAAYGYKIVDDKDRADLWLLNSCTVKNPAEDHFRNSIKEAKSKDKLVVLAGCVPQGQQKAEYIQGLSVVGVQQIDRVVEVVEETLKGNSVRLFGQKKTFGKKTGGASLSLPKIRKNPLIEIIAINTGCLNQCTYCKTKHARGELGSYPPEEIVERARQSFSEGVVELWLTSEDLGAYGHDIGVTLPQLLWKLVEVIPEGAMMRLGMTNPPYILEHLEEMAKILSHPKVYSFLHVPVQSASDSVLMDMKREYCIADFKHVVDFLRDRVPNVNIATDLICGFPTETDQDFEETMDLVRQYRFASLFINQFFPRPGTPAFKMQRIPAQE</sequence>
<dbReference type="InterPro" id="IPR013848">
    <property type="entry name" value="Methylthiotransferase_N"/>
</dbReference>
<keyword evidence="9 15" id="KW-0479">Metal-binding</keyword>
<evidence type="ECO:0000256" key="2">
    <source>
        <dbReference type="ARBA" id="ARBA00004167"/>
    </source>
</evidence>
<keyword evidence="11 15" id="KW-0408">Iron</keyword>
<dbReference type="GO" id="GO:0046872">
    <property type="term" value="F:metal ion binding"/>
    <property type="evidence" value="ECO:0007669"/>
    <property type="project" value="UniProtKB-UniRule"/>
</dbReference>
<comment type="similarity">
    <text evidence="3 15">Belongs to the methylthiotransferase family. CDKAL1 subfamily.</text>
</comment>
<dbReference type="PANTHER" id="PTHR11918">
    <property type="entry name" value="RADICAL SAM PROTEINS"/>
    <property type="match status" value="1"/>
</dbReference>
<accession>A0A8S3ZWM5</accession>
<evidence type="ECO:0000259" key="18">
    <source>
        <dbReference type="PROSITE" id="PS51918"/>
    </source>
</evidence>
<name>A0A8S3ZWM5_9EUPU</name>
<evidence type="ECO:0000259" key="17">
    <source>
        <dbReference type="PROSITE" id="PS51449"/>
    </source>
</evidence>
<keyword evidence="6 15" id="KW-0949">S-adenosyl-L-methionine</keyword>
<dbReference type="Pfam" id="PF00919">
    <property type="entry name" value="UPF0004"/>
    <property type="match status" value="1"/>
</dbReference>
<evidence type="ECO:0000256" key="1">
    <source>
        <dbReference type="ARBA" id="ARBA00002399"/>
    </source>
</evidence>
<organism evidence="19 20">
    <name type="scientific">Candidula unifasciata</name>
    <dbReference type="NCBI Taxonomy" id="100452"/>
    <lineage>
        <taxon>Eukaryota</taxon>
        <taxon>Metazoa</taxon>
        <taxon>Spiralia</taxon>
        <taxon>Lophotrochozoa</taxon>
        <taxon>Mollusca</taxon>
        <taxon>Gastropoda</taxon>
        <taxon>Heterobranchia</taxon>
        <taxon>Euthyneura</taxon>
        <taxon>Panpulmonata</taxon>
        <taxon>Eupulmonata</taxon>
        <taxon>Stylommatophora</taxon>
        <taxon>Helicina</taxon>
        <taxon>Helicoidea</taxon>
        <taxon>Geomitridae</taxon>
        <taxon>Candidula</taxon>
    </lineage>
</organism>
<evidence type="ECO:0000256" key="11">
    <source>
        <dbReference type="ARBA" id="ARBA00023004"/>
    </source>
</evidence>
<keyword evidence="5 15" id="KW-0808">Transferase</keyword>
<evidence type="ECO:0000256" key="5">
    <source>
        <dbReference type="ARBA" id="ARBA00022679"/>
    </source>
</evidence>
<evidence type="ECO:0000256" key="12">
    <source>
        <dbReference type="ARBA" id="ARBA00023014"/>
    </source>
</evidence>
<dbReference type="Gene3D" id="3.80.30.20">
    <property type="entry name" value="tm_1862 like domain"/>
    <property type="match status" value="1"/>
</dbReference>
<dbReference type="PROSITE" id="PS51449">
    <property type="entry name" value="MTTASE_N"/>
    <property type="match status" value="1"/>
</dbReference>
<keyword evidence="7" id="KW-0812">Transmembrane</keyword>
<dbReference type="InterPro" id="IPR005839">
    <property type="entry name" value="Methylthiotransferase"/>
</dbReference>
<dbReference type="EC" id="2.8.4.5" evidence="15"/>
<evidence type="ECO:0000313" key="19">
    <source>
        <dbReference type="EMBL" id="CAG5132558.1"/>
    </source>
</evidence>
<evidence type="ECO:0000256" key="6">
    <source>
        <dbReference type="ARBA" id="ARBA00022691"/>
    </source>
</evidence>
<dbReference type="FunFam" id="3.80.30.20:FF:000002">
    <property type="entry name" value="threonylcarbamoyladenosine tRNA methylthiotransferase isoform X2"/>
    <property type="match status" value="1"/>
</dbReference>
<evidence type="ECO:0000256" key="8">
    <source>
        <dbReference type="ARBA" id="ARBA00022694"/>
    </source>
</evidence>
<dbReference type="PROSITE" id="PS01278">
    <property type="entry name" value="MTTASE_RADICAL"/>
    <property type="match status" value="1"/>
</dbReference>
<dbReference type="Proteomes" id="UP000678393">
    <property type="component" value="Unassembled WGS sequence"/>
</dbReference>
<keyword evidence="12 15" id="KW-0411">Iron-sulfur</keyword>
<dbReference type="InterPro" id="IPR007197">
    <property type="entry name" value="rSAM"/>
</dbReference>
<dbReference type="AlphaFoldDB" id="A0A8S3ZWM5"/>
<evidence type="ECO:0000313" key="20">
    <source>
        <dbReference type="Proteomes" id="UP000678393"/>
    </source>
</evidence>
<gene>
    <name evidence="19" type="ORF">CUNI_LOCUS18116</name>
</gene>
<dbReference type="NCBIfam" id="TIGR00089">
    <property type="entry name" value="MiaB/RimO family radical SAM methylthiotransferase"/>
    <property type="match status" value="1"/>
</dbReference>
<dbReference type="SMART" id="SM00729">
    <property type="entry name" value="Elp3"/>
    <property type="match status" value="1"/>
</dbReference>
<comment type="cofactor">
    <cofactor evidence="15">
        <name>[4Fe-4S] cluster</name>
        <dbReference type="ChEBI" id="CHEBI:49883"/>
    </cofactor>
    <text evidence="15">Binds 1 or 2 [4Fe-4S] cluster. One cluster is coordinated with 3 cysteines and an exchangeable S-adenosyl-L-methionine.</text>
</comment>
<dbReference type="SUPFAM" id="SSF102114">
    <property type="entry name" value="Radical SAM enzymes"/>
    <property type="match status" value="1"/>
</dbReference>
<dbReference type="InterPro" id="IPR038135">
    <property type="entry name" value="Methylthiotransferase_N_sf"/>
</dbReference>
<dbReference type="GO" id="GO:0005789">
    <property type="term" value="C:endoplasmic reticulum membrane"/>
    <property type="evidence" value="ECO:0007669"/>
    <property type="project" value="UniProtKB-SubCell"/>
</dbReference>
<feature type="domain" description="MTTase N-terminal" evidence="17">
    <location>
        <begin position="79"/>
        <end position="187"/>
    </location>
</feature>
<evidence type="ECO:0000256" key="4">
    <source>
        <dbReference type="ARBA" id="ARBA00022485"/>
    </source>
</evidence>
<evidence type="ECO:0000256" key="9">
    <source>
        <dbReference type="ARBA" id="ARBA00022723"/>
    </source>
</evidence>
<dbReference type="Gene3D" id="3.40.50.12160">
    <property type="entry name" value="Methylthiotransferase, N-terminal domain"/>
    <property type="match status" value="1"/>
</dbReference>
<feature type="domain" description="Radical SAM core" evidence="18">
    <location>
        <begin position="215"/>
        <end position="427"/>
    </location>
</feature>
<keyword evidence="13" id="KW-0472">Membrane</keyword>
<comment type="catalytic activity">
    <reaction evidence="14 15">
        <text>N(6)-L-threonylcarbamoyladenosine(37) in tRNA + (sulfur carrier)-SH + AH2 + 2 S-adenosyl-L-methionine = 2-methylsulfanyl-N(6)-L-threonylcarbamoyladenosine(37) in tRNA + (sulfur carrier)-H + 5'-deoxyadenosine + L-methionine + A + S-adenosyl-L-homocysteine + 2 H(+)</text>
        <dbReference type="Rhea" id="RHEA:37075"/>
        <dbReference type="Rhea" id="RHEA-COMP:10163"/>
        <dbReference type="Rhea" id="RHEA-COMP:11092"/>
        <dbReference type="Rhea" id="RHEA-COMP:14737"/>
        <dbReference type="Rhea" id="RHEA-COMP:14739"/>
        <dbReference type="ChEBI" id="CHEBI:13193"/>
        <dbReference type="ChEBI" id="CHEBI:15378"/>
        <dbReference type="ChEBI" id="CHEBI:17319"/>
        <dbReference type="ChEBI" id="CHEBI:17499"/>
        <dbReference type="ChEBI" id="CHEBI:29917"/>
        <dbReference type="ChEBI" id="CHEBI:57844"/>
        <dbReference type="ChEBI" id="CHEBI:57856"/>
        <dbReference type="ChEBI" id="CHEBI:59789"/>
        <dbReference type="ChEBI" id="CHEBI:64428"/>
        <dbReference type="ChEBI" id="CHEBI:74418"/>
        <dbReference type="ChEBI" id="CHEBI:74420"/>
        <dbReference type="EC" id="2.8.4.5"/>
    </reaction>
</comment>
<comment type="caution">
    <text evidence="19">The sequence shown here is derived from an EMBL/GenBank/DDBJ whole genome shotgun (WGS) entry which is preliminary data.</text>
</comment>
<dbReference type="Pfam" id="PF04055">
    <property type="entry name" value="Radical_SAM"/>
    <property type="match status" value="1"/>
</dbReference>
<dbReference type="InterPro" id="IPR006466">
    <property type="entry name" value="MiaB-like_arc_euk"/>
</dbReference>
<keyword evidence="20" id="KW-1185">Reference proteome</keyword>
<keyword evidence="8 15" id="KW-0819">tRNA processing</keyword>
<dbReference type="FunFam" id="3.40.50.12160:FF:000005">
    <property type="entry name" value="threonylcarbamoyladenosine tRNA methylthiotransferase isoform X1"/>
    <property type="match status" value="1"/>
</dbReference>